<dbReference type="SUPFAM" id="SSF52540">
    <property type="entry name" value="P-loop containing nucleoside triphosphate hydrolases"/>
    <property type="match status" value="1"/>
</dbReference>
<dbReference type="VEuPathDB" id="TriTrypDB:TRSC58_00453"/>
<organism evidence="1 2">
    <name type="scientific">Trypanosoma rangeli</name>
    <dbReference type="NCBI Taxonomy" id="5698"/>
    <lineage>
        <taxon>Eukaryota</taxon>
        <taxon>Discoba</taxon>
        <taxon>Euglenozoa</taxon>
        <taxon>Kinetoplastea</taxon>
        <taxon>Metakinetoplastina</taxon>
        <taxon>Trypanosomatida</taxon>
        <taxon>Trypanosomatidae</taxon>
        <taxon>Trypanosoma</taxon>
        <taxon>Herpetosoma</taxon>
    </lineage>
</organism>
<keyword evidence="2" id="KW-1185">Reference proteome</keyword>
<protein>
    <submittedName>
        <fullName evidence="1">Uncharacterized protein</fullName>
    </submittedName>
</protein>
<dbReference type="OMA" id="QKERAHA"/>
<name>A0A422N2X3_TRYRA</name>
<dbReference type="RefSeq" id="XP_029235413.1">
    <property type="nucleotide sequence ID" value="XM_029384719.1"/>
</dbReference>
<sequence>MPLVFYRSVSAGWRVGFAASLDGANVRVCDGPVEETVSSLDVYIPQLSDAEGDAQLLLHMSNHPSIFLQKTNAALMVPTPLVGLPPVVELLRYRAANDKFLTDIGDNFSVLLDEGSFSGSELSGCDSALKAALTWKGLHKRQVVVSCGNTPPGLCGALLDTCCTLFEATPVQRSMIEAGMHLLAAFTTTAGRRQMCYLQAHVCVGEGAQEELQGIRLECNHLFVSGIGESNDFNIFAYILYGLNEQEREQLYINHNQRRFVCQSSVEDIGLIASRQEEYITFMRATETLGFSVATLQAVFRQLAAIVHLTEIEFDADGTLSSISALKNVACLLQLDLHGCLSVFSTREVCVTAARLLYRALVATLIKKANTALHFSGEATPPPPSITMLVMPSLPPAESDALENIVCTTMYEDVLQAFLRSSDHEVIQWQRAGICVPESLQELFTPMDNYGLLKVLYGLGGVLSVARSAQMEEEIEPALANCTKSAYARLNASTLVLAFEHSFGVRHYQFPRTKHHAAELKSVYHADFNPVRTFLIENADVETQEILHFLVQTENCVAENIVAEELLHVRPLLNVLQDNTNMFWWLGSIQLGVAFNGNFIERQLCELPLRPALALRRQLHHHYVACQAGFIVSAFRVLLPPANAGDTERCHAAVAILDACGATYHVTPEKGFLVASNSLVEMHRKMKENIERDATLVQAFARTRSRCITLQRRVAAWTDLLRDIDLQRKRVVEEEQYRFQNCDLHLAQLLDLMEGENAARSTVKEKCWGEYMSLQHSFQEQMEALLVHVVLSSVRKEEKRLNSARQR</sequence>
<dbReference type="Proteomes" id="UP000283634">
    <property type="component" value="Unassembled WGS sequence"/>
</dbReference>
<gene>
    <name evidence="1" type="ORF">TraAM80_07952</name>
</gene>
<dbReference type="OrthoDB" id="243891at2759"/>
<dbReference type="EMBL" id="MKGL01000362">
    <property type="protein sequence ID" value="RNE99827.1"/>
    <property type="molecule type" value="Genomic_DNA"/>
</dbReference>
<dbReference type="AlphaFoldDB" id="A0A422N2X3"/>
<dbReference type="Gene3D" id="1.10.10.820">
    <property type="match status" value="1"/>
</dbReference>
<evidence type="ECO:0000313" key="2">
    <source>
        <dbReference type="Proteomes" id="UP000283634"/>
    </source>
</evidence>
<dbReference type="Gene3D" id="1.20.120.720">
    <property type="entry name" value="Myosin VI head, motor domain, U50 subdomain"/>
    <property type="match status" value="1"/>
</dbReference>
<proteinExistence type="predicted"/>
<accession>A0A422N2X3</accession>
<reference evidence="1 2" key="1">
    <citation type="journal article" date="2018" name="BMC Genomics">
        <title>Genomic comparison of Trypanosoma conorhini and Trypanosoma rangeli to Trypanosoma cruzi strains of high and low virulence.</title>
        <authorList>
            <person name="Bradwell K.R."/>
            <person name="Koparde V.N."/>
            <person name="Matveyev A.V."/>
            <person name="Serrano M.G."/>
            <person name="Alves J.M."/>
            <person name="Parikh H."/>
            <person name="Huang B."/>
            <person name="Lee V."/>
            <person name="Espinosa-Alvarez O."/>
            <person name="Ortiz P.A."/>
            <person name="Costa-Martins A.G."/>
            <person name="Teixeira M.M."/>
            <person name="Buck G.A."/>
        </authorList>
    </citation>
    <scope>NUCLEOTIDE SEQUENCE [LARGE SCALE GENOMIC DNA]</scope>
    <source>
        <strain evidence="1 2">AM80</strain>
    </source>
</reference>
<dbReference type="GeneID" id="40331885"/>
<dbReference type="InterPro" id="IPR027417">
    <property type="entry name" value="P-loop_NTPase"/>
</dbReference>
<evidence type="ECO:0000313" key="1">
    <source>
        <dbReference type="EMBL" id="RNE99827.1"/>
    </source>
</evidence>
<comment type="caution">
    <text evidence="1">The sequence shown here is derived from an EMBL/GenBank/DDBJ whole genome shotgun (WGS) entry which is preliminary data.</text>
</comment>